<reference evidence="2 3" key="1">
    <citation type="journal article" date="2019" name="Commun. Biol.">
        <title>The bagworm genome reveals a unique fibroin gene that provides high tensile strength.</title>
        <authorList>
            <person name="Kono N."/>
            <person name="Nakamura H."/>
            <person name="Ohtoshi R."/>
            <person name="Tomita M."/>
            <person name="Numata K."/>
            <person name="Arakawa K."/>
        </authorList>
    </citation>
    <scope>NUCLEOTIDE SEQUENCE [LARGE SCALE GENOMIC DNA]</scope>
</reference>
<evidence type="ECO:0000313" key="3">
    <source>
        <dbReference type="Proteomes" id="UP000299102"/>
    </source>
</evidence>
<evidence type="ECO:0000256" key="1">
    <source>
        <dbReference type="SAM" id="MobiDB-lite"/>
    </source>
</evidence>
<organism evidence="2 3">
    <name type="scientific">Eumeta variegata</name>
    <name type="common">Bagworm moth</name>
    <name type="synonym">Eumeta japonica</name>
    <dbReference type="NCBI Taxonomy" id="151549"/>
    <lineage>
        <taxon>Eukaryota</taxon>
        <taxon>Metazoa</taxon>
        <taxon>Ecdysozoa</taxon>
        <taxon>Arthropoda</taxon>
        <taxon>Hexapoda</taxon>
        <taxon>Insecta</taxon>
        <taxon>Pterygota</taxon>
        <taxon>Neoptera</taxon>
        <taxon>Endopterygota</taxon>
        <taxon>Lepidoptera</taxon>
        <taxon>Glossata</taxon>
        <taxon>Ditrysia</taxon>
        <taxon>Tineoidea</taxon>
        <taxon>Psychidae</taxon>
        <taxon>Oiketicinae</taxon>
        <taxon>Eumeta</taxon>
    </lineage>
</organism>
<evidence type="ECO:0000313" key="2">
    <source>
        <dbReference type="EMBL" id="GBP78263.1"/>
    </source>
</evidence>
<name>A0A4C1YTG1_EUMVA</name>
<feature type="region of interest" description="Disordered" evidence="1">
    <location>
        <begin position="73"/>
        <end position="92"/>
    </location>
</feature>
<keyword evidence="3" id="KW-1185">Reference proteome</keyword>
<dbReference type="EMBL" id="BGZK01001363">
    <property type="protein sequence ID" value="GBP78263.1"/>
    <property type="molecule type" value="Genomic_DNA"/>
</dbReference>
<accession>A0A4C1YTG1</accession>
<feature type="compositionally biased region" description="Low complexity" evidence="1">
    <location>
        <begin position="80"/>
        <end position="92"/>
    </location>
</feature>
<comment type="caution">
    <text evidence="2">The sequence shown here is derived from an EMBL/GenBank/DDBJ whole genome shotgun (WGS) entry which is preliminary data.</text>
</comment>
<dbReference type="AlphaFoldDB" id="A0A4C1YTG1"/>
<protein>
    <submittedName>
        <fullName evidence="2">Uncharacterized protein</fullName>
    </submittedName>
</protein>
<dbReference type="Proteomes" id="UP000299102">
    <property type="component" value="Unassembled WGS sequence"/>
</dbReference>
<sequence>MIGDDEMWRTFVSDRMMRYAYIVHSMQRRNYSALLLRFCIRIVIAADAKLCHRDNDGSQNFILNNMTFVRDPHKVPNTDSSAPASSVPPLAP</sequence>
<proteinExistence type="predicted"/>
<gene>
    <name evidence="2" type="ORF">EVAR_66294_1</name>
</gene>